<reference evidence="2 3" key="1">
    <citation type="journal article" date="2016" name="Nat. Commun.">
        <title>Thousands of microbial genomes shed light on interconnected biogeochemical processes in an aquifer system.</title>
        <authorList>
            <person name="Anantharaman K."/>
            <person name="Brown C.T."/>
            <person name="Hug L.A."/>
            <person name="Sharon I."/>
            <person name="Castelle C.J."/>
            <person name="Probst A.J."/>
            <person name="Thomas B.C."/>
            <person name="Singh A."/>
            <person name="Wilkins M.J."/>
            <person name="Karaoz U."/>
            <person name="Brodie E.L."/>
            <person name="Williams K.H."/>
            <person name="Hubbard S.S."/>
            <person name="Banfield J.F."/>
        </authorList>
    </citation>
    <scope>NUCLEOTIDE SEQUENCE [LARGE SCALE GENOMIC DNA]</scope>
</reference>
<dbReference type="InterPro" id="IPR002686">
    <property type="entry name" value="Transposase_17"/>
</dbReference>
<protein>
    <recommendedName>
        <fullName evidence="1">Transposase IS200-like domain-containing protein</fullName>
    </recommendedName>
</protein>
<feature type="domain" description="Transposase IS200-like" evidence="1">
    <location>
        <begin position="8"/>
        <end position="150"/>
    </location>
</feature>
<dbReference type="Gene3D" id="3.30.70.1290">
    <property type="entry name" value="Transposase IS200-like"/>
    <property type="match status" value="1"/>
</dbReference>
<accession>A0A1F7GWE4</accession>
<gene>
    <name evidence="2" type="ORF">A3C25_04395</name>
</gene>
<proteinExistence type="predicted"/>
<comment type="caution">
    <text evidence="2">The sequence shown here is derived from an EMBL/GenBank/DDBJ whole genome shotgun (WGS) entry which is preliminary data.</text>
</comment>
<sequence length="216" mass="26224">MILKKKFAKGEIFHVFNKSIANYGIFNDLENSRRFIDTLFYYNNKLEDESFSKFLKRKENYHAENLLIAKDFPYIKFLCYCIMPDHYHLLVKIIEEDYFSKYISDVENSFTRFFNVKFERIGPLWQTSFKSVRIKSNEQLLHVHRYIHLNPTTSSLVDKPEDWTHSSYRDFISNPKFLREIITEISIKNPDTYKRFVEDQKDYQRKLKLIKKLLLD</sequence>
<dbReference type="PANTHER" id="PTHR34322:SF2">
    <property type="entry name" value="TRANSPOSASE IS200-LIKE DOMAIN-CONTAINING PROTEIN"/>
    <property type="match status" value="1"/>
</dbReference>
<dbReference type="EMBL" id="MFZO01000050">
    <property type="protein sequence ID" value="OGK23241.1"/>
    <property type="molecule type" value="Genomic_DNA"/>
</dbReference>
<dbReference type="SUPFAM" id="SSF143422">
    <property type="entry name" value="Transposase IS200-like"/>
    <property type="match status" value="1"/>
</dbReference>
<dbReference type="InterPro" id="IPR036515">
    <property type="entry name" value="Transposase_17_sf"/>
</dbReference>
<dbReference type="GO" id="GO:0006313">
    <property type="term" value="P:DNA transposition"/>
    <property type="evidence" value="ECO:0007669"/>
    <property type="project" value="InterPro"/>
</dbReference>
<evidence type="ECO:0000313" key="2">
    <source>
        <dbReference type="EMBL" id="OGK23241.1"/>
    </source>
</evidence>
<evidence type="ECO:0000259" key="1">
    <source>
        <dbReference type="SMART" id="SM01321"/>
    </source>
</evidence>
<dbReference type="GO" id="GO:0004803">
    <property type="term" value="F:transposase activity"/>
    <property type="evidence" value="ECO:0007669"/>
    <property type="project" value="InterPro"/>
</dbReference>
<dbReference type="GO" id="GO:0003677">
    <property type="term" value="F:DNA binding"/>
    <property type="evidence" value="ECO:0007669"/>
    <property type="project" value="InterPro"/>
</dbReference>
<dbReference type="Pfam" id="PF01797">
    <property type="entry name" value="Y1_Tnp"/>
    <property type="match status" value="1"/>
</dbReference>
<dbReference type="PANTHER" id="PTHR34322">
    <property type="entry name" value="TRANSPOSASE, Y1_TNP DOMAIN-CONTAINING"/>
    <property type="match status" value="1"/>
</dbReference>
<organism evidence="2 3">
    <name type="scientific">Candidatus Roizmanbacteria bacterium RIFCSPHIGHO2_02_FULL_38_11</name>
    <dbReference type="NCBI Taxonomy" id="1802039"/>
    <lineage>
        <taxon>Bacteria</taxon>
        <taxon>Candidatus Roizmaniibacteriota</taxon>
    </lineage>
</organism>
<dbReference type="Proteomes" id="UP000177913">
    <property type="component" value="Unassembled WGS sequence"/>
</dbReference>
<evidence type="ECO:0000313" key="3">
    <source>
        <dbReference type="Proteomes" id="UP000177913"/>
    </source>
</evidence>
<dbReference type="SMART" id="SM01321">
    <property type="entry name" value="Y1_Tnp"/>
    <property type="match status" value="1"/>
</dbReference>
<dbReference type="AlphaFoldDB" id="A0A1F7GWE4"/>
<name>A0A1F7GWE4_9BACT</name>